<dbReference type="PROSITE" id="PS52004">
    <property type="entry name" value="KS3_2"/>
    <property type="match status" value="1"/>
</dbReference>
<dbReference type="PANTHER" id="PTHR43775:SF51">
    <property type="entry name" value="INACTIVE PHENOLPHTHIOCEROL SYNTHESIS POLYKETIDE SYNTHASE TYPE I PKS1-RELATED"/>
    <property type="match status" value="1"/>
</dbReference>
<evidence type="ECO:0000259" key="5">
    <source>
        <dbReference type="PROSITE" id="PS52004"/>
    </source>
</evidence>
<dbReference type="PROSITE" id="PS00012">
    <property type="entry name" value="PHOSPHOPANTETHEINE"/>
    <property type="match status" value="1"/>
</dbReference>
<dbReference type="InterPro" id="IPR016035">
    <property type="entry name" value="Acyl_Trfase/lysoPLipase"/>
</dbReference>
<feature type="domain" description="Ketosynthase family 3 (KS3)" evidence="5">
    <location>
        <begin position="32"/>
        <end position="458"/>
    </location>
</feature>
<dbReference type="InterPro" id="IPR036736">
    <property type="entry name" value="ACP-like_sf"/>
</dbReference>
<dbReference type="GO" id="GO:0004312">
    <property type="term" value="F:fatty acid synthase activity"/>
    <property type="evidence" value="ECO:0007669"/>
    <property type="project" value="TreeGrafter"/>
</dbReference>
<dbReference type="GO" id="GO:0031177">
    <property type="term" value="F:phosphopantetheine binding"/>
    <property type="evidence" value="ECO:0007669"/>
    <property type="project" value="InterPro"/>
</dbReference>
<evidence type="ECO:0000256" key="3">
    <source>
        <dbReference type="ARBA" id="ARBA00022679"/>
    </source>
</evidence>
<sequence length="1720" mass="183613">MTNTDLRAQLIESVRVIERLRAELAGQKDVSRVPIAVIGAGCRLPGGADGPESFWRLLCAGTDTVTEFPAVRADLRSWYDPDPDRPGGTYVVNGAFIDQVDRFEPEVFGISPREAAGMDPQHRLILEVVWEALEHAGYAPGSLAGSATGVFLGVSTTDYVRLRQERGDRADVDAYQLLGEPSFAAGRVSFHLGLMGPSQVVDTACSSSLVALHDACQALRLGECDMALAGGVNLMLSPYSFVLLSKFRGLAPDGRCKTFDAAADGYGRGEGGGVVVLKRLADAQRDGDNVLAVVRGTAVRHDGVSSGMTVPNPLSQQAVIAAALDQAGLDPADVDYVEAHGTGTALGDPIELRALEAVIGHVHPPADPLLVGSVKTNIGHLEAAAGVAGLLKLTLALHHREIPGHLHFTDPNPNVDWSRLHVRVVEERRPWPARGRTRAGGVSGFGASGTNAHAVLTEPPARSPSPEGVRRDDGVLTLSARTEASLRGLAGAYARHLAHDDPAPLQDICRTTQTGRTRMAHGLVVTGATSGELARALDAFTRDERDDAWTRVPLAPHRNRGVAWLFTGQGSQYGRMGQELRAEPAYREAIEEVAALMDPLLDEPLAAVLDRPDEESSPLHRTGNTQPALFAVEYALARMWLSWGVRPAAVTGHSVGEITAACVAGVLTLPDAVRLIAVRGRLMQALPPGGVMATLVCDEERAARAVKGLEHLVSVAAVNGPADTVVAGPEREVAAVVERLAGEGVKHRLLKVSHAFHSPLMDPMLDEMRAVAGTVEHHAPTIRLVSNVTGAEWGQAERDPEHWVRHASAPVRFLDGIRFLHAEGLRTFLEIGPHPVLLGLGARALDDPASVWIPSLRRGRDGRRRVVQSLGALHARGVAVDWAAFHGGARFNRVPLPTHVWDRTRHWYREVAPARSPLRDGGSRPGFEALPQAAVPAFETTAGPATGLADLIELARDAAVEAFGGTWRQAVSAVLREPVPAGATLQVSVEPAADDDAAAFTIRGRSATETAAAAPWRVHACGVLRRAPLRPVLPSGPWAVAPADGANPLAVAATLLSGAQEAVLTGIGAASLDAGETSSVRVHRESGAVAFLSPDGTVTGGAAGLRTTPASEVTGPQPWQDPAELVFDLAWQEAALPDVATLDGQTWVLFGGDDVAGRLADRLRALGAVAEVVTPRPEVDLRAMLERTRPDRIVVLTGVDAPDLETAAEEDLVAFRDRAELAAVRLMQALRLRTDLPTAKVHLVTRGAVPAVPGQRVHRAAATPLWGLGRVFALEHPRSWGGAVDLDPESGGDDRLADALAYGDTEDQIALRGTRALVCRLVRNPLPEERLRAAPPVDPEAAYLVTGGFGGIGSAVARWLAGQGARRLVLMSRTPLPDRVRWDDDLPEDQRGRVDLVRALEAIGAEVEAVAADVTDFAAVHGMVERITAGTVPLRGVVHAAGVSRPQVVAEVDRAGYDAVWRPKVVGGWTLHRATEGLELDFFLGFSSIAAAWGSLHLAGYAAANAFLDGLAHHRAARGLAGLSVNWGQWELPSNLYGEDVREFLAATGLRPLPARQALRLMGSLLTAGRVQPVVCAADWSRYKAVLEVRGTKPVLSEITVEQRAVVRTGGEAMVLGELLGAPPERRLPLVAGYLRDQLAQIMRLDRARLDEQFRLLELGIDSLMVMELIKRVREDLAIECPTGEFFATDAAEWDVYLLDQVMRRHELDHSHPTERSVSA</sequence>
<dbReference type="Proteomes" id="UP000555564">
    <property type="component" value="Unassembled WGS sequence"/>
</dbReference>
<dbReference type="InterPro" id="IPR032821">
    <property type="entry name" value="PKS_assoc"/>
</dbReference>
<reference evidence="6 7" key="1">
    <citation type="submission" date="2020-08" db="EMBL/GenBank/DDBJ databases">
        <title>Sequencing the genomes of 1000 actinobacteria strains.</title>
        <authorList>
            <person name="Klenk H.-P."/>
        </authorList>
    </citation>
    <scope>NUCLEOTIDE SEQUENCE [LARGE SCALE GENOMIC DNA]</scope>
    <source>
        <strain evidence="6 7">DSM 44936</strain>
    </source>
</reference>
<dbReference type="Gene3D" id="3.40.50.720">
    <property type="entry name" value="NAD(P)-binding Rossmann-like Domain"/>
    <property type="match status" value="1"/>
</dbReference>
<dbReference type="InterPro" id="IPR020841">
    <property type="entry name" value="PKS_Beta-ketoAc_synthase_dom"/>
</dbReference>
<dbReference type="InterPro" id="IPR057326">
    <property type="entry name" value="KR_dom"/>
</dbReference>
<dbReference type="Pfam" id="PF16197">
    <property type="entry name" value="KAsynt_C_assoc"/>
    <property type="match status" value="1"/>
</dbReference>
<dbReference type="SUPFAM" id="SSF53901">
    <property type="entry name" value="Thiolase-like"/>
    <property type="match status" value="1"/>
</dbReference>
<evidence type="ECO:0000313" key="7">
    <source>
        <dbReference type="Proteomes" id="UP000555564"/>
    </source>
</evidence>
<dbReference type="InterPro" id="IPR020806">
    <property type="entry name" value="PKS_PP-bd"/>
</dbReference>
<dbReference type="Gene3D" id="1.10.1200.10">
    <property type="entry name" value="ACP-like"/>
    <property type="match status" value="1"/>
</dbReference>
<dbReference type="GO" id="GO:0005737">
    <property type="term" value="C:cytoplasm"/>
    <property type="evidence" value="ECO:0007669"/>
    <property type="project" value="TreeGrafter"/>
</dbReference>
<name>A0A7X0IBQ5_9ACTN</name>
<dbReference type="GO" id="GO:0005886">
    <property type="term" value="C:plasma membrane"/>
    <property type="evidence" value="ECO:0007669"/>
    <property type="project" value="TreeGrafter"/>
</dbReference>
<dbReference type="SUPFAM" id="SSF55048">
    <property type="entry name" value="Probable ACP-binding domain of malonyl-CoA ACP transacylase"/>
    <property type="match status" value="1"/>
</dbReference>
<protein>
    <submittedName>
        <fullName evidence="6">Acyl transferase domain-containing protein/NAD(P)-dependent dehydrogenase (Short-subunit alcohol dehydrogenase family)/acyl carrier protein</fullName>
    </submittedName>
</protein>
<dbReference type="Pfam" id="PF02801">
    <property type="entry name" value="Ketoacyl-synt_C"/>
    <property type="match status" value="1"/>
</dbReference>
<keyword evidence="7" id="KW-1185">Reference proteome</keyword>
<keyword evidence="1" id="KW-0596">Phosphopantetheine</keyword>
<dbReference type="RefSeq" id="WP_184978286.1">
    <property type="nucleotide sequence ID" value="NZ_BAAALO010000060.1"/>
</dbReference>
<dbReference type="EMBL" id="JACHIU010000001">
    <property type="protein sequence ID" value="MBB6471013.1"/>
    <property type="molecule type" value="Genomic_DNA"/>
</dbReference>
<dbReference type="SUPFAM" id="SSF52151">
    <property type="entry name" value="FabD/lysophospholipase-like"/>
    <property type="match status" value="1"/>
</dbReference>
<dbReference type="SMART" id="SM00823">
    <property type="entry name" value="PKS_PP"/>
    <property type="match status" value="1"/>
</dbReference>
<accession>A0A7X0IBQ5</accession>
<dbReference type="InterPro" id="IPR009081">
    <property type="entry name" value="PP-bd_ACP"/>
</dbReference>
<dbReference type="CDD" id="cd00833">
    <property type="entry name" value="PKS"/>
    <property type="match status" value="1"/>
</dbReference>
<dbReference type="Gene3D" id="3.30.70.3290">
    <property type="match status" value="1"/>
</dbReference>
<dbReference type="CDD" id="cd08955">
    <property type="entry name" value="KR_2_FAS_SDR_x"/>
    <property type="match status" value="1"/>
</dbReference>
<dbReference type="InterPro" id="IPR050091">
    <property type="entry name" value="PKS_NRPS_Biosynth_Enz"/>
</dbReference>
<keyword evidence="3 6" id="KW-0808">Transferase</keyword>
<dbReference type="InterPro" id="IPR016039">
    <property type="entry name" value="Thiolase-like"/>
</dbReference>
<dbReference type="InterPro" id="IPR001227">
    <property type="entry name" value="Ac_transferase_dom_sf"/>
</dbReference>
<dbReference type="InterPro" id="IPR006162">
    <property type="entry name" value="Ppantetheine_attach_site"/>
</dbReference>
<dbReference type="Gene3D" id="3.40.47.10">
    <property type="match status" value="1"/>
</dbReference>
<evidence type="ECO:0000256" key="2">
    <source>
        <dbReference type="ARBA" id="ARBA00022553"/>
    </source>
</evidence>
<dbReference type="GO" id="GO:0004315">
    <property type="term" value="F:3-oxoacyl-[acyl-carrier-protein] synthase activity"/>
    <property type="evidence" value="ECO:0007669"/>
    <property type="project" value="InterPro"/>
</dbReference>
<dbReference type="FunFam" id="3.40.47.10:FF:000019">
    <property type="entry name" value="Polyketide synthase type I"/>
    <property type="match status" value="1"/>
</dbReference>
<dbReference type="Pfam" id="PF00698">
    <property type="entry name" value="Acyl_transf_1"/>
    <property type="match status" value="1"/>
</dbReference>
<dbReference type="InterPro" id="IPR013968">
    <property type="entry name" value="PKS_KR"/>
</dbReference>
<dbReference type="SMART" id="SM00825">
    <property type="entry name" value="PKS_KS"/>
    <property type="match status" value="1"/>
</dbReference>
<dbReference type="Gene3D" id="3.40.366.10">
    <property type="entry name" value="Malonyl-Coenzyme A Acyl Carrier Protein, domain 2"/>
    <property type="match status" value="1"/>
</dbReference>
<dbReference type="InterPro" id="IPR014030">
    <property type="entry name" value="Ketoacyl_synth_N"/>
</dbReference>
<dbReference type="InterPro" id="IPR014043">
    <property type="entry name" value="Acyl_transferase_dom"/>
</dbReference>
<evidence type="ECO:0000256" key="4">
    <source>
        <dbReference type="ARBA" id="ARBA00023315"/>
    </source>
</evidence>
<dbReference type="InterPro" id="IPR018201">
    <property type="entry name" value="Ketoacyl_synth_AS"/>
</dbReference>
<dbReference type="FunFam" id="3.40.366.10:FF:000002">
    <property type="entry name" value="Probable polyketide synthase 2"/>
    <property type="match status" value="1"/>
</dbReference>
<comment type="caution">
    <text evidence="6">The sequence shown here is derived from an EMBL/GenBank/DDBJ whole genome shotgun (WGS) entry which is preliminary data.</text>
</comment>
<dbReference type="SUPFAM" id="SSF51735">
    <property type="entry name" value="NAD(P)-binding Rossmann-fold domains"/>
    <property type="match status" value="2"/>
</dbReference>
<evidence type="ECO:0000313" key="6">
    <source>
        <dbReference type="EMBL" id="MBB6471013.1"/>
    </source>
</evidence>
<keyword evidence="2" id="KW-0597">Phosphoprotein</keyword>
<dbReference type="InterPro" id="IPR016036">
    <property type="entry name" value="Malonyl_transacylase_ACP-bd"/>
</dbReference>
<dbReference type="SUPFAM" id="SSF47336">
    <property type="entry name" value="ACP-like"/>
    <property type="match status" value="1"/>
</dbReference>
<gene>
    <name evidence="6" type="ORF">BJ992_000444</name>
</gene>
<dbReference type="Pfam" id="PF08659">
    <property type="entry name" value="KR"/>
    <property type="match status" value="1"/>
</dbReference>
<dbReference type="Pfam" id="PF00550">
    <property type="entry name" value="PP-binding"/>
    <property type="match status" value="1"/>
</dbReference>
<dbReference type="SMART" id="SM00827">
    <property type="entry name" value="PKS_AT"/>
    <property type="match status" value="1"/>
</dbReference>
<dbReference type="InterPro" id="IPR014031">
    <property type="entry name" value="Ketoacyl_synth_C"/>
</dbReference>
<organism evidence="6 7">
    <name type="scientific">Sphaerisporangium rubeum</name>
    <dbReference type="NCBI Taxonomy" id="321317"/>
    <lineage>
        <taxon>Bacteria</taxon>
        <taxon>Bacillati</taxon>
        <taxon>Actinomycetota</taxon>
        <taxon>Actinomycetes</taxon>
        <taxon>Streptosporangiales</taxon>
        <taxon>Streptosporangiaceae</taxon>
        <taxon>Sphaerisporangium</taxon>
    </lineage>
</organism>
<dbReference type="Pfam" id="PF00109">
    <property type="entry name" value="ketoacyl-synt"/>
    <property type="match status" value="1"/>
</dbReference>
<dbReference type="GO" id="GO:0006633">
    <property type="term" value="P:fatty acid biosynthetic process"/>
    <property type="evidence" value="ECO:0007669"/>
    <property type="project" value="InterPro"/>
</dbReference>
<dbReference type="InterPro" id="IPR036291">
    <property type="entry name" value="NAD(P)-bd_dom_sf"/>
</dbReference>
<dbReference type="PROSITE" id="PS00606">
    <property type="entry name" value="KS3_1"/>
    <property type="match status" value="1"/>
</dbReference>
<keyword evidence="4" id="KW-0012">Acyltransferase</keyword>
<dbReference type="SMART" id="SM00822">
    <property type="entry name" value="PKS_KR"/>
    <property type="match status" value="1"/>
</dbReference>
<evidence type="ECO:0000256" key="1">
    <source>
        <dbReference type="ARBA" id="ARBA00022450"/>
    </source>
</evidence>
<dbReference type="PANTHER" id="PTHR43775">
    <property type="entry name" value="FATTY ACID SYNTHASE"/>
    <property type="match status" value="1"/>
</dbReference>
<dbReference type="GO" id="GO:0071770">
    <property type="term" value="P:DIM/DIP cell wall layer assembly"/>
    <property type="evidence" value="ECO:0007669"/>
    <property type="project" value="TreeGrafter"/>
</dbReference>
<proteinExistence type="predicted"/>